<protein>
    <submittedName>
        <fullName evidence="1">RCG37934</fullName>
    </submittedName>
</protein>
<sequence length="90" mass="10222">MEQLVQCWDAAVVPDSHASVTLDSAVSLAPRPSPPSSLQWAWKSLAEMWVPGSTRGDPRVLLCGPEWVCHNNYIIYVWFIIRCWSFIANY</sequence>
<dbReference type="AlphaFoldDB" id="A6K5R3"/>
<gene>
    <name evidence="1" type="ORF">rCG_37934</name>
</gene>
<evidence type="ECO:0000313" key="1">
    <source>
        <dbReference type="EMBL" id="EDL99483.1"/>
    </source>
</evidence>
<name>A6K5R3_RAT</name>
<accession>A6K5R3</accession>
<organism evidence="1 2">
    <name type="scientific">Rattus norvegicus</name>
    <name type="common">Rat</name>
    <dbReference type="NCBI Taxonomy" id="10116"/>
    <lineage>
        <taxon>Eukaryota</taxon>
        <taxon>Metazoa</taxon>
        <taxon>Chordata</taxon>
        <taxon>Craniata</taxon>
        <taxon>Vertebrata</taxon>
        <taxon>Euteleostomi</taxon>
        <taxon>Mammalia</taxon>
        <taxon>Eutheria</taxon>
        <taxon>Euarchontoglires</taxon>
        <taxon>Glires</taxon>
        <taxon>Rodentia</taxon>
        <taxon>Myomorpha</taxon>
        <taxon>Muroidea</taxon>
        <taxon>Muridae</taxon>
        <taxon>Murinae</taxon>
        <taxon>Rattus</taxon>
    </lineage>
</organism>
<reference evidence="2" key="1">
    <citation type="submission" date="2005-09" db="EMBL/GenBank/DDBJ databases">
        <authorList>
            <person name="Mural R.J."/>
            <person name="Li P.W."/>
            <person name="Adams M.D."/>
            <person name="Amanatides P.G."/>
            <person name="Baden-Tillson H."/>
            <person name="Barnstead M."/>
            <person name="Chin S.H."/>
            <person name="Dew I."/>
            <person name="Evans C.A."/>
            <person name="Ferriera S."/>
            <person name="Flanigan M."/>
            <person name="Fosler C."/>
            <person name="Glodek A."/>
            <person name="Gu Z."/>
            <person name="Holt R.A."/>
            <person name="Jennings D."/>
            <person name="Kraft C.L."/>
            <person name="Lu F."/>
            <person name="Nguyen T."/>
            <person name="Nusskern D.R."/>
            <person name="Pfannkoch C.M."/>
            <person name="Sitter C."/>
            <person name="Sutton G.G."/>
            <person name="Venter J.C."/>
            <person name="Wang Z."/>
            <person name="Woodage T."/>
            <person name="Zheng X.H."/>
            <person name="Zhong F."/>
        </authorList>
    </citation>
    <scope>NUCLEOTIDE SEQUENCE [LARGE SCALE GENOMIC DNA]</scope>
    <source>
        <strain>BN</strain>
        <strain evidence="2">Sprague-Dawley</strain>
    </source>
</reference>
<dbReference type="Proteomes" id="UP000234681">
    <property type="component" value="Chromosome 14"/>
</dbReference>
<evidence type="ECO:0000313" key="2">
    <source>
        <dbReference type="Proteomes" id="UP000234681"/>
    </source>
</evidence>
<proteinExistence type="predicted"/>
<dbReference type="EMBL" id="CH474022">
    <property type="protein sequence ID" value="EDL99483.1"/>
    <property type="molecule type" value="Genomic_DNA"/>
</dbReference>